<keyword evidence="1" id="KW-0732">Signal</keyword>
<dbReference type="InterPro" id="IPR011990">
    <property type="entry name" value="TPR-like_helical_dom_sf"/>
</dbReference>
<evidence type="ECO:0000313" key="3">
    <source>
        <dbReference type="Proteomes" id="UP000218796"/>
    </source>
</evidence>
<sequence length="706" mass="79134">MLRLSLFAWKRRCKTLLSLSLALATTLMPFAPANACGPHFYNRLLVERNKTLLNMPEGNFVFETSLFADFDKTLPIWKKPVEIATEEEIKAQMSAKELRTANIIAQMRASISLEQADALSKGLTPEERLYTLGAVAFNLVDTSNAADYFTQVLALPENEQRGYGLAAQYSLGRALMDDYITDSQESSLLSRADSADHVKLQLALAAFQKVIDRVKSGEPDDALLSLSSLGQQAAIHFWLGDIATSIHLYAQQSVQGDPSGSASLHIIANILMKPQNEKLLKKAIKDPLVQQLLAIQLFSDSGSRLDDEHSHEKLQITTKILALISSSAGTGFKGSESLAAIAYRSGKYDMAATLLKNSGDSALSWWLRAKMALRNGDMKAATAAYAKTVESFPPSDRGTVDEPSLREQRVCLVSGEQGILALNRGDYLQAMALFYRGKYIYRADLLDIAERVLTLDELKGFVDKNVHTIADILPKPIDEDEKTYYIGPIMTPDAELREVLARRLMRAKRYDEALPYFQTTQHRQWAKQFIDNLNTAQNPKIEKRVRAQAYYQSALILRDQGLELTSYAMTPDYAIYRSIYSYVGDTYDLSWQQDKNIPNDVIQPQSWITPNEAARAKAALPKTNNQFLHYRWKAAELASKSADLLSPKSQAYTAVLCHARSWIKNRDREGGAKLYRRYTKTGTYYSQVVHSQSSFKCPKPDFTHQG</sequence>
<keyword evidence="3" id="KW-1185">Reference proteome</keyword>
<dbReference type="Proteomes" id="UP000218796">
    <property type="component" value="Unassembled WGS sequence"/>
</dbReference>
<reference evidence="2 3" key="1">
    <citation type="submission" date="2017-08" db="EMBL/GenBank/DDBJ databases">
        <title>Draft Genome Sequence of Hafnia alvei CITHA-6 Isolated from Raw Bovine Milk.</title>
        <authorList>
            <person name="Culligan E.P."/>
            <person name="Mcsweeney A."/>
            <person name="O'Doherty C."/>
            <person name="Gleeson E."/>
            <person name="O'Riordan D."/>
            <person name="Sleator R.D."/>
        </authorList>
    </citation>
    <scope>NUCLEOTIDE SEQUENCE [LARGE SCALE GENOMIC DNA]</scope>
    <source>
        <strain evidence="2 3">CITHA-6</strain>
    </source>
</reference>
<organism evidence="2 3">
    <name type="scientific">Hafnia paralvei</name>
    <dbReference type="NCBI Taxonomy" id="546367"/>
    <lineage>
        <taxon>Bacteria</taxon>
        <taxon>Pseudomonadati</taxon>
        <taxon>Pseudomonadota</taxon>
        <taxon>Gammaproteobacteria</taxon>
        <taxon>Enterobacterales</taxon>
        <taxon>Hafniaceae</taxon>
        <taxon>Hafnia</taxon>
    </lineage>
</organism>
<dbReference type="AlphaFoldDB" id="A0A2A2M840"/>
<evidence type="ECO:0008006" key="4">
    <source>
        <dbReference type="Google" id="ProtNLM"/>
    </source>
</evidence>
<dbReference type="EMBL" id="NQMS01000010">
    <property type="protein sequence ID" value="PAV94842.1"/>
    <property type="molecule type" value="Genomic_DNA"/>
</dbReference>
<accession>A0A2A2M840</accession>
<evidence type="ECO:0000313" key="2">
    <source>
        <dbReference type="EMBL" id="PAV94842.1"/>
    </source>
</evidence>
<gene>
    <name evidence="2" type="ORF">CJD50_19050</name>
</gene>
<dbReference type="SUPFAM" id="SSF48452">
    <property type="entry name" value="TPR-like"/>
    <property type="match status" value="1"/>
</dbReference>
<dbReference type="Gene3D" id="1.25.40.10">
    <property type="entry name" value="Tetratricopeptide repeat domain"/>
    <property type="match status" value="2"/>
</dbReference>
<evidence type="ECO:0000256" key="1">
    <source>
        <dbReference type="SAM" id="SignalP"/>
    </source>
</evidence>
<dbReference type="RefSeq" id="WP_052238112.1">
    <property type="nucleotide sequence ID" value="NZ_CAUFSP010000020.1"/>
</dbReference>
<name>A0A2A2M840_9GAMM</name>
<protein>
    <recommendedName>
        <fullName evidence="4">Tetratricopeptide repeat protein</fullName>
    </recommendedName>
</protein>
<feature type="signal peptide" evidence="1">
    <location>
        <begin position="1"/>
        <end position="35"/>
    </location>
</feature>
<feature type="chain" id="PRO_5013217360" description="Tetratricopeptide repeat protein" evidence="1">
    <location>
        <begin position="36"/>
        <end position="706"/>
    </location>
</feature>
<proteinExistence type="predicted"/>
<comment type="caution">
    <text evidence="2">The sequence shown here is derived from an EMBL/GenBank/DDBJ whole genome shotgun (WGS) entry which is preliminary data.</text>
</comment>
<dbReference type="OrthoDB" id="179859at2"/>